<comment type="caution">
    <text evidence="4">The sequence shown here is derived from an EMBL/GenBank/DDBJ whole genome shotgun (WGS) entry which is preliminary data.</text>
</comment>
<dbReference type="PANTHER" id="PTHR33495:SF2">
    <property type="entry name" value="ANTI-SIGMA FACTOR ANTAGONIST TM_1081-RELATED"/>
    <property type="match status" value="1"/>
</dbReference>
<evidence type="ECO:0000256" key="2">
    <source>
        <dbReference type="RuleBase" id="RU003749"/>
    </source>
</evidence>
<dbReference type="InterPro" id="IPR003658">
    <property type="entry name" value="Anti-sigma_ant"/>
</dbReference>
<evidence type="ECO:0000313" key="5">
    <source>
        <dbReference type="Proteomes" id="UP000187151"/>
    </source>
</evidence>
<dbReference type="PROSITE" id="PS50801">
    <property type="entry name" value="STAS"/>
    <property type="match status" value="1"/>
</dbReference>
<evidence type="ECO:0000259" key="3">
    <source>
        <dbReference type="PROSITE" id="PS50801"/>
    </source>
</evidence>
<proteinExistence type="inferred from homology"/>
<dbReference type="Gene3D" id="3.30.750.24">
    <property type="entry name" value="STAS domain"/>
    <property type="match status" value="1"/>
</dbReference>
<dbReference type="PANTHER" id="PTHR33495">
    <property type="entry name" value="ANTI-SIGMA FACTOR ANTAGONIST TM_1081-RELATED-RELATED"/>
    <property type="match status" value="1"/>
</dbReference>
<evidence type="ECO:0000256" key="1">
    <source>
        <dbReference type="ARBA" id="ARBA00009013"/>
    </source>
</evidence>
<feature type="domain" description="STAS" evidence="3">
    <location>
        <begin position="5"/>
        <end position="108"/>
    </location>
</feature>
<dbReference type="NCBIfam" id="TIGR00377">
    <property type="entry name" value="ant_ant_sig"/>
    <property type="match status" value="1"/>
</dbReference>
<keyword evidence="5" id="KW-1185">Reference proteome</keyword>
<dbReference type="InterPro" id="IPR002645">
    <property type="entry name" value="STAS_dom"/>
</dbReference>
<dbReference type="Proteomes" id="UP000187151">
    <property type="component" value="Unassembled WGS sequence"/>
</dbReference>
<name>A0ABX3G5A4_9ACTN</name>
<sequence>MYPPLDLGVAVSPGRTVLTVGGELDMDTAPHLTEAFDLLDLHQRLILDLSGVTFIDSCGLNTLLTLRHRVSLTGGSLELGGLPDQALRLLDLTGTRHLFTLRAGSARV</sequence>
<dbReference type="CDD" id="cd07043">
    <property type="entry name" value="STAS_anti-anti-sigma_factors"/>
    <property type="match status" value="1"/>
</dbReference>
<protein>
    <recommendedName>
        <fullName evidence="2">Anti-sigma factor antagonist</fullName>
    </recommendedName>
</protein>
<gene>
    <name evidence="4" type="ORF">AVW11_09955</name>
</gene>
<evidence type="ECO:0000313" key="4">
    <source>
        <dbReference type="EMBL" id="OLZ69600.1"/>
    </source>
</evidence>
<dbReference type="SUPFAM" id="SSF52091">
    <property type="entry name" value="SpoIIaa-like"/>
    <property type="match status" value="1"/>
</dbReference>
<dbReference type="EMBL" id="MQUR01000016">
    <property type="protein sequence ID" value="OLZ69600.1"/>
    <property type="molecule type" value="Genomic_DNA"/>
</dbReference>
<dbReference type="InterPro" id="IPR036513">
    <property type="entry name" value="STAS_dom_sf"/>
</dbReference>
<accession>A0ABX3G5A4</accession>
<reference evidence="4 5" key="1">
    <citation type="submission" date="2016-01" db="EMBL/GenBank/DDBJ databases">
        <title>Streptomyces amritsarensis strain MTCC 11845 genome sequencing and assembly.</title>
        <authorList>
            <person name="Sharma D."/>
            <person name="Nair G.R."/>
            <person name="Kaur G."/>
            <person name="Manhas R.K."/>
            <person name="Mayilraj S."/>
        </authorList>
    </citation>
    <scope>NUCLEOTIDE SEQUENCE [LARGE SCALE GENOMIC DNA]</scope>
    <source>
        <strain evidence="4 5">MTCC 11845</strain>
    </source>
</reference>
<comment type="similarity">
    <text evidence="1 2">Belongs to the anti-sigma-factor antagonist family.</text>
</comment>
<organism evidence="4 5">
    <name type="scientific">Streptomyces amritsarensis</name>
    <dbReference type="NCBI Taxonomy" id="681158"/>
    <lineage>
        <taxon>Bacteria</taxon>
        <taxon>Bacillati</taxon>
        <taxon>Actinomycetota</taxon>
        <taxon>Actinomycetes</taxon>
        <taxon>Kitasatosporales</taxon>
        <taxon>Streptomycetaceae</taxon>
        <taxon>Streptomyces</taxon>
    </lineage>
</organism>
<dbReference type="Pfam" id="PF01740">
    <property type="entry name" value="STAS"/>
    <property type="match status" value="1"/>
</dbReference>